<evidence type="ECO:0000313" key="17">
    <source>
        <dbReference type="EMBL" id="MCT8971901.1"/>
    </source>
</evidence>
<dbReference type="GO" id="GO:0008820">
    <property type="term" value="F:cobinamide phosphate guanylyltransferase activity"/>
    <property type="evidence" value="ECO:0007669"/>
    <property type="project" value="UniProtKB-UniRule"/>
</dbReference>
<keyword evidence="18" id="KW-1185">Reference proteome</keyword>
<dbReference type="GO" id="GO:0043752">
    <property type="term" value="F:adenosylcobinamide kinase activity"/>
    <property type="evidence" value="ECO:0007669"/>
    <property type="project" value="UniProtKB-EC"/>
</dbReference>
<keyword evidence="17" id="KW-0548">Nucleotidyltransferase</keyword>
<dbReference type="CDD" id="cd00544">
    <property type="entry name" value="CobU"/>
    <property type="match status" value="1"/>
</dbReference>
<evidence type="ECO:0000256" key="7">
    <source>
        <dbReference type="ARBA" id="ARBA00007490"/>
    </source>
</evidence>
<feature type="binding site" evidence="16">
    <location>
        <begin position="13"/>
        <end position="20"/>
    </location>
    <ligand>
        <name>GTP</name>
        <dbReference type="ChEBI" id="CHEBI:37565"/>
    </ligand>
</feature>
<name>A0AAW5QV07_9HYPH</name>
<dbReference type="SUPFAM" id="SSF52540">
    <property type="entry name" value="P-loop containing nucleoside triphosphate hydrolases"/>
    <property type="match status" value="1"/>
</dbReference>
<dbReference type="Gene3D" id="3.40.50.300">
    <property type="entry name" value="P-loop containing nucleotide triphosphate hydrolases"/>
    <property type="match status" value="1"/>
</dbReference>
<dbReference type="EMBL" id="JALIDZ010000003">
    <property type="protein sequence ID" value="MCT8971901.1"/>
    <property type="molecule type" value="Genomic_DNA"/>
</dbReference>
<evidence type="ECO:0000256" key="4">
    <source>
        <dbReference type="ARBA" id="ARBA00003889"/>
    </source>
</evidence>
<dbReference type="NCBIfam" id="NF004469">
    <property type="entry name" value="PRK05800.1"/>
    <property type="match status" value="1"/>
</dbReference>
<comment type="catalytic activity">
    <reaction evidence="3">
        <text>adenosylcob(III)inamide + GTP = adenosylcob(III)inamide phosphate + GDP + H(+)</text>
        <dbReference type="Rhea" id="RHEA:15765"/>
        <dbReference type="ChEBI" id="CHEBI:2480"/>
        <dbReference type="ChEBI" id="CHEBI:15378"/>
        <dbReference type="ChEBI" id="CHEBI:37565"/>
        <dbReference type="ChEBI" id="CHEBI:58189"/>
        <dbReference type="ChEBI" id="CHEBI:58502"/>
        <dbReference type="EC" id="2.7.1.156"/>
    </reaction>
</comment>
<protein>
    <recommendedName>
        <fullName evidence="14">Bifunctional adenosylcobalamin biosynthesis protein</fullName>
        <ecNumber evidence="14">2.7.1.156</ecNumber>
        <ecNumber evidence="14">2.7.7.62</ecNumber>
    </recommendedName>
</protein>
<feature type="binding site" evidence="16">
    <location>
        <position position="87"/>
    </location>
    <ligand>
        <name>GTP</name>
        <dbReference type="ChEBI" id="CHEBI:37565"/>
    </ligand>
</feature>
<evidence type="ECO:0000256" key="3">
    <source>
        <dbReference type="ARBA" id="ARBA00001522"/>
    </source>
</evidence>
<gene>
    <name evidence="17" type="primary">cobU</name>
    <name evidence="17" type="ORF">MUB46_08560</name>
</gene>
<evidence type="ECO:0000256" key="15">
    <source>
        <dbReference type="PIRSR" id="PIRSR006135-1"/>
    </source>
</evidence>
<evidence type="ECO:0000256" key="13">
    <source>
        <dbReference type="ARBA" id="ARBA00023134"/>
    </source>
</evidence>
<reference evidence="17 18" key="1">
    <citation type="submission" date="2022-04" db="EMBL/GenBank/DDBJ databases">
        <authorList>
            <person name="Ye Y.-Q."/>
            <person name="Du Z.-J."/>
        </authorList>
    </citation>
    <scope>NUCLEOTIDE SEQUENCE [LARGE SCALE GENOMIC DNA]</scope>
    <source>
        <strain evidence="17 18">A6E488</strain>
    </source>
</reference>
<evidence type="ECO:0000256" key="1">
    <source>
        <dbReference type="ARBA" id="ARBA00000312"/>
    </source>
</evidence>
<comment type="caution">
    <text evidence="17">The sequence shown here is derived from an EMBL/GenBank/DDBJ whole genome shotgun (WGS) entry which is preliminary data.</text>
</comment>
<proteinExistence type="inferred from homology"/>
<evidence type="ECO:0000256" key="8">
    <source>
        <dbReference type="ARBA" id="ARBA00022573"/>
    </source>
</evidence>
<comment type="pathway">
    <text evidence="5 14">Cofactor biosynthesis; adenosylcobalamin biosynthesis; adenosylcobalamin from cob(II)yrinate a,c-diamide: step 6/7.</text>
</comment>
<evidence type="ECO:0000256" key="2">
    <source>
        <dbReference type="ARBA" id="ARBA00000711"/>
    </source>
</evidence>
<dbReference type="EC" id="2.7.7.62" evidence="14"/>
<keyword evidence="11 14" id="KW-0418">Kinase</keyword>
<comment type="catalytic activity">
    <reaction evidence="2 14">
        <text>adenosylcob(III)inamide phosphate + GTP + H(+) = adenosylcob(III)inamide-GDP + diphosphate</text>
        <dbReference type="Rhea" id="RHEA:22712"/>
        <dbReference type="ChEBI" id="CHEBI:15378"/>
        <dbReference type="ChEBI" id="CHEBI:33019"/>
        <dbReference type="ChEBI" id="CHEBI:37565"/>
        <dbReference type="ChEBI" id="CHEBI:58502"/>
        <dbReference type="ChEBI" id="CHEBI:60487"/>
        <dbReference type="EC" id="2.7.7.62"/>
    </reaction>
</comment>
<sequence length="175" mass="18770">MLDSHTQLSLVLGGSRSGKSRYAEELVRAQPAPWVYLATAQAFDAEMAARIAEHRARRDEGWRTVEAPLALPEAIRDAPAAAPVLADCLTLWLSNLMLGGHDVAAAVDDLETALAARDATTVLVSNEVGLSIVPDNPLGRAFSDAQGRLNQRIARQAARVVFMVAGLPMVMKDET</sequence>
<dbReference type="InterPro" id="IPR027417">
    <property type="entry name" value="P-loop_NTPase"/>
</dbReference>
<evidence type="ECO:0000256" key="12">
    <source>
        <dbReference type="ARBA" id="ARBA00022840"/>
    </source>
</evidence>
<evidence type="ECO:0000256" key="11">
    <source>
        <dbReference type="ARBA" id="ARBA00022777"/>
    </source>
</evidence>
<organism evidence="17 18">
    <name type="scientific">Microbaculum marinisediminis</name>
    <dbReference type="NCBI Taxonomy" id="2931392"/>
    <lineage>
        <taxon>Bacteria</taxon>
        <taxon>Pseudomonadati</taxon>
        <taxon>Pseudomonadota</taxon>
        <taxon>Alphaproteobacteria</taxon>
        <taxon>Hyphomicrobiales</taxon>
        <taxon>Tepidamorphaceae</taxon>
        <taxon>Microbaculum</taxon>
    </lineage>
</organism>
<dbReference type="PANTHER" id="PTHR34848:SF1">
    <property type="entry name" value="BIFUNCTIONAL ADENOSYLCOBALAMIN BIOSYNTHESIS PROTEIN COBU"/>
    <property type="match status" value="1"/>
</dbReference>
<dbReference type="PIRSF" id="PIRSF006135">
    <property type="entry name" value="CobU"/>
    <property type="match status" value="1"/>
</dbReference>
<dbReference type="InterPro" id="IPR003203">
    <property type="entry name" value="CobU/CobP"/>
</dbReference>
<evidence type="ECO:0000256" key="14">
    <source>
        <dbReference type="PIRNR" id="PIRNR006135"/>
    </source>
</evidence>
<dbReference type="Pfam" id="PF02283">
    <property type="entry name" value="CobU"/>
    <property type="match status" value="1"/>
</dbReference>
<comment type="catalytic activity">
    <reaction evidence="1 14">
        <text>adenosylcob(III)inamide + ATP = adenosylcob(III)inamide phosphate + ADP + H(+)</text>
        <dbReference type="Rhea" id="RHEA:15769"/>
        <dbReference type="ChEBI" id="CHEBI:2480"/>
        <dbReference type="ChEBI" id="CHEBI:15378"/>
        <dbReference type="ChEBI" id="CHEBI:30616"/>
        <dbReference type="ChEBI" id="CHEBI:58502"/>
        <dbReference type="ChEBI" id="CHEBI:456216"/>
        <dbReference type="EC" id="2.7.1.156"/>
    </reaction>
</comment>
<feature type="binding site" evidence="16">
    <location>
        <begin position="38"/>
        <end position="40"/>
    </location>
    <ligand>
        <name>GTP</name>
        <dbReference type="ChEBI" id="CHEBI:37565"/>
    </ligand>
</feature>
<dbReference type="GO" id="GO:0005524">
    <property type="term" value="F:ATP binding"/>
    <property type="evidence" value="ECO:0007669"/>
    <property type="project" value="UniProtKB-UniRule"/>
</dbReference>
<keyword evidence="9 14" id="KW-0808">Transferase</keyword>
<evidence type="ECO:0000256" key="10">
    <source>
        <dbReference type="ARBA" id="ARBA00022741"/>
    </source>
</evidence>
<evidence type="ECO:0000256" key="6">
    <source>
        <dbReference type="ARBA" id="ARBA00005159"/>
    </source>
</evidence>
<feature type="binding site" evidence="16">
    <location>
        <begin position="55"/>
        <end position="58"/>
    </location>
    <ligand>
        <name>GTP</name>
        <dbReference type="ChEBI" id="CHEBI:37565"/>
    </ligand>
</feature>
<feature type="active site" description="GMP-histidine intermediate" evidence="15">
    <location>
        <position position="54"/>
    </location>
</feature>
<dbReference type="RefSeq" id="WP_261615549.1">
    <property type="nucleotide sequence ID" value="NZ_JALIDZ010000003.1"/>
</dbReference>
<dbReference type="EC" id="2.7.1.156" evidence="14"/>
<keyword evidence="13 14" id="KW-0342">GTP-binding</keyword>
<dbReference type="AlphaFoldDB" id="A0AAW5QV07"/>
<evidence type="ECO:0000256" key="16">
    <source>
        <dbReference type="PIRSR" id="PIRSR006135-2"/>
    </source>
</evidence>
<dbReference type="GO" id="GO:0009236">
    <property type="term" value="P:cobalamin biosynthetic process"/>
    <property type="evidence" value="ECO:0007669"/>
    <property type="project" value="UniProtKB-UniRule"/>
</dbReference>
<keyword evidence="10 14" id="KW-0547">Nucleotide-binding</keyword>
<feature type="binding site" evidence="16">
    <location>
        <position position="66"/>
    </location>
    <ligand>
        <name>GTP</name>
        <dbReference type="ChEBI" id="CHEBI:37565"/>
    </ligand>
</feature>
<comment type="similarity">
    <text evidence="7 14">Belongs to the CobU/CobP family.</text>
</comment>
<evidence type="ECO:0000256" key="5">
    <source>
        <dbReference type="ARBA" id="ARBA00004692"/>
    </source>
</evidence>
<dbReference type="Proteomes" id="UP001320898">
    <property type="component" value="Unassembled WGS sequence"/>
</dbReference>
<comment type="pathway">
    <text evidence="6 14">Cofactor biosynthesis; adenosylcobalamin biosynthesis; adenosylcobalamin from cob(II)yrinate a,c-diamide: step 5/7.</text>
</comment>
<comment type="function">
    <text evidence="4 14">Catalyzes ATP-dependent phosphorylation of adenosylcobinamide and addition of GMP to adenosylcobinamide phosphate.</text>
</comment>
<keyword evidence="12 14" id="KW-0067">ATP-binding</keyword>
<keyword evidence="8 14" id="KW-0169">Cobalamin biosynthesis</keyword>
<dbReference type="GO" id="GO:0005525">
    <property type="term" value="F:GTP binding"/>
    <property type="evidence" value="ECO:0007669"/>
    <property type="project" value="UniProtKB-UniRule"/>
</dbReference>
<dbReference type="PANTHER" id="PTHR34848">
    <property type="match status" value="1"/>
</dbReference>
<evidence type="ECO:0000313" key="18">
    <source>
        <dbReference type="Proteomes" id="UP001320898"/>
    </source>
</evidence>
<accession>A0AAW5QV07</accession>
<evidence type="ECO:0000256" key="9">
    <source>
        <dbReference type="ARBA" id="ARBA00022679"/>
    </source>
</evidence>